<dbReference type="EMBL" id="BJXA01000014">
    <property type="protein sequence ID" value="GEM38241.1"/>
    <property type="molecule type" value="Genomic_DNA"/>
</dbReference>
<dbReference type="RefSeq" id="WP_281289346.1">
    <property type="nucleotide sequence ID" value="NZ_BJXA01000014.1"/>
</dbReference>
<keyword evidence="3" id="KW-1185">Reference proteome</keyword>
<keyword evidence="1" id="KW-0472">Membrane</keyword>
<protein>
    <submittedName>
        <fullName evidence="2">Uncharacterized protein</fullName>
    </submittedName>
</protein>
<organism evidence="2 3">
    <name type="scientific">Nocardia ninae NBRC 108245</name>
    <dbReference type="NCBI Taxonomy" id="1210091"/>
    <lineage>
        <taxon>Bacteria</taxon>
        <taxon>Bacillati</taxon>
        <taxon>Actinomycetota</taxon>
        <taxon>Actinomycetes</taxon>
        <taxon>Mycobacteriales</taxon>
        <taxon>Nocardiaceae</taxon>
        <taxon>Nocardia</taxon>
    </lineage>
</organism>
<feature type="transmembrane region" description="Helical" evidence="1">
    <location>
        <begin position="6"/>
        <end position="28"/>
    </location>
</feature>
<gene>
    <name evidence="2" type="ORF">NN4_27600</name>
</gene>
<comment type="caution">
    <text evidence="2">The sequence shown here is derived from an EMBL/GenBank/DDBJ whole genome shotgun (WGS) entry which is preliminary data.</text>
</comment>
<evidence type="ECO:0000313" key="2">
    <source>
        <dbReference type="EMBL" id="GEM38241.1"/>
    </source>
</evidence>
<name>A0A511MCN6_9NOCA</name>
<proteinExistence type="predicted"/>
<keyword evidence="1" id="KW-1133">Transmembrane helix</keyword>
<dbReference type="AlphaFoldDB" id="A0A511MCN6"/>
<evidence type="ECO:0000256" key="1">
    <source>
        <dbReference type="SAM" id="Phobius"/>
    </source>
</evidence>
<sequence length="44" mass="4913">MGRLYTAVATLTYAITAIVIYDTIVTYARHQVFAELRGSSFGRD</sequence>
<accession>A0A511MCN6</accession>
<keyword evidence="1" id="KW-0812">Transmembrane</keyword>
<dbReference type="Proteomes" id="UP000321424">
    <property type="component" value="Unassembled WGS sequence"/>
</dbReference>
<reference evidence="2 3" key="1">
    <citation type="submission" date="2019-07" db="EMBL/GenBank/DDBJ databases">
        <title>Whole genome shotgun sequence of Nocardia ninae NBRC 108245.</title>
        <authorList>
            <person name="Hosoyama A."/>
            <person name="Uohara A."/>
            <person name="Ohji S."/>
            <person name="Ichikawa N."/>
        </authorList>
    </citation>
    <scope>NUCLEOTIDE SEQUENCE [LARGE SCALE GENOMIC DNA]</scope>
    <source>
        <strain evidence="2 3">NBRC 108245</strain>
    </source>
</reference>
<evidence type="ECO:0000313" key="3">
    <source>
        <dbReference type="Proteomes" id="UP000321424"/>
    </source>
</evidence>